<dbReference type="EMBL" id="QRGR01000036">
    <property type="protein sequence ID" value="RDV11940.1"/>
    <property type="molecule type" value="Genomic_DNA"/>
</dbReference>
<sequence length="172" mass="19698">MFVYEKPLLVISNKYNIEWDGAPLNFLGIEDLEKIINRYSHKYQIIYNRPLATQIVADNSEILDLKEHSWLRENHPEVLLVCDLYQEHRAIVNNFNHLQLMIYANCDRFISMHGGTAALASCFGGVNVILSKGSPKEVHLNEFSTIFPALSGARILHANSNEALFRHLEEAF</sequence>
<accession>A0A3D8L3I7</accession>
<evidence type="ECO:0008006" key="3">
    <source>
        <dbReference type="Google" id="ProtNLM"/>
    </source>
</evidence>
<organism evidence="1 2">
    <name type="scientific">Pontibacter diazotrophicus</name>
    <dbReference type="NCBI Taxonomy" id="1400979"/>
    <lineage>
        <taxon>Bacteria</taxon>
        <taxon>Pseudomonadati</taxon>
        <taxon>Bacteroidota</taxon>
        <taxon>Cytophagia</taxon>
        <taxon>Cytophagales</taxon>
        <taxon>Hymenobacteraceae</taxon>
        <taxon>Pontibacter</taxon>
    </lineage>
</organism>
<dbReference type="Proteomes" id="UP000256708">
    <property type="component" value="Unassembled WGS sequence"/>
</dbReference>
<dbReference type="AlphaFoldDB" id="A0A3D8L3I7"/>
<evidence type="ECO:0000313" key="2">
    <source>
        <dbReference type="Proteomes" id="UP000256708"/>
    </source>
</evidence>
<dbReference type="RefSeq" id="WP_115567987.1">
    <property type="nucleotide sequence ID" value="NZ_QRGR01000036.1"/>
</dbReference>
<proteinExistence type="predicted"/>
<dbReference type="OrthoDB" id="739846at2"/>
<protein>
    <recommendedName>
        <fullName evidence="3">Glycosyltransferase family 9 protein</fullName>
    </recommendedName>
</protein>
<keyword evidence="2" id="KW-1185">Reference proteome</keyword>
<evidence type="ECO:0000313" key="1">
    <source>
        <dbReference type="EMBL" id="RDV11940.1"/>
    </source>
</evidence>
<reference evidence="2" key="1">
    <citation type="submission" date="2018-08" db="EMBL/GenBank/DDBJ databases">
        <authorList>
            <person name="Liu Z.-W."/>
            <person name="Du Z.-J."/>
        </authorList>
    </citation>
    <scope>NUCLEOTIDE SEQUENCE [LARGE SCALE GENOMIC DNA]</scope>
    <source>
        <strain evidence="2">H4X</strain>
    </source>
</reference>
<comment type="caution">
    <text evidence="1">The sequence shown here is derived from an EMBL/GenBank/DDBJ whole genome shotgun (WGS) entry which is preliminary data.</text>
</comment>
<name>A0A3D8L3I7_9BACT</name>
<gene>
    <name evidence="1" type="ORF">DXT99_23240</name>
</gene>